<proteinExistence type="predicted"/>
<accession>A0A6I6JP81</accession>
<protein>
    <submittedName>
        <fullName evidence="1">Uncharacterized protein</fullName>
    </submittedName>
</protein>
<sequence length="274" mass="32272">MNTLKLKLLKKTILPPLLLLLTYTLFGQRGYLVTDSTTLSGIKIMDKGKVGNALWCEIKKGNKTQRFSPDDAKEYGFNDGRTYVSKEIPYSDSTRRFFLEELAEGELTLFYLAEKKHHTFFIEKDSTSFSELRKGKKHKDSYFQNQLEKITSDFPVIKENARFVNYNPEDLGRFITDYNNRLYRPFPRIRIGIVVVSEMSKFKAPAQKTDGYKYVLDYSKVDFKYKNLPNCTKRSWCFNFCKFSKFECWNVSFKKLTCNIKKHGQLNLNWNQLF</sequence>
<gene>
    <name evidence="1" type="ORF">GM418_04480</name>
</gene>
<dbReference type="Proteomes" id="UP000428260">
    <property type="component" value="Chromosome"/>
</dbReference>
<reference evidence="1 2" key="1">
    <citation type="submission" date="2019-11" db="EMBL/GenBank/DDBJ databases">
        <authorList>
            <person name="Zheng R.K."/>
            <person name="Sun C.M."/>
        </authorList>
    </citation>
    <scope>NUCLEOTIDE SEQUENCE [LARGE SCALE GENOMIC DNA]</scope>
    <source>
        <strain evidence="1 2">WC007</strain>
    </source>
</reference>
<dbReference type="EMBL" id="CP046401">
    <property type="protein sequence ID" value="QGY42939.1"/>
    <property type="molecule type" value="Genomic_DNA"/>
</dbReference>
<name>A0A6I6JP81_9BACT</name>
<dbReference type="RefSeq" id="WP_158863572.1">
    <property type="nucleotide sequence ID" value="NZ_CP046401.1"/>
</dbReference>
<dbReference type="KEGG" id="mcos:GM418_04480"/>
<keyword evidence="2" id="KW-1185">Reference proteome</keyword>
<evidence type="ECO:0000313" key="1">
    <source>
        <dbReference type="EMBL" id="QGY42939.1"/>
    </source>
</evidence>
<dbReference type="AlphaFoldDB" id="A0A6I6JP81"/>
<evidence type="ECO:0000313" key="2">
    <source>
        <dbReference type="Proteomes" id="UP000428260"/>
    </source>
</evidence>
<organism evidence="1 2">
    <name type="scientific">Maribellus comscasis</name>
    <dbReference type="NCBI Taxonomy" id="2681766"/>
    <lineage>
        <taxon>Bacteria</taxon>
        <taxon>Pseudomonadati</taxon>
        <taxon>Bacteroidota</taxon>
        <taxon>Bacteroidia</taxon>
        <taxon>Marinilabiliales</taxon>
        <taxon>Prolixibacteraceae</taxon>
        <taxon>Maribellus</taxon>
    </lineage>
</organism>